<evidence type="ECO:0000256" key="6">
    <source>
        <dbReference type="HAMAP-Rule" id="MF_00924"/>
    </source>
</evidence>
<evidence type="ECO:0000256" key="3">
    <source>
        <dbReference type="ARBA" id="ARBA00023139"/>
    </source>
</evidence>
<name>A0ABV9LSR2_9ALTE</name>
<dbReference type="InterPro" id="IPR042268">
    <property type="entry name" value="BamC_C"/>
</dbReference>
<evidence type="ECO:0000256" key="4">
    <source>
        <dbReference type="ARBA" id="ARBA00023237"/>
    </source>
</evidence>
<evidence type="ECO:0000256" key="2">
    <source>
        <dbReference type="ARBA" id="ARBA00023136"/>
    </source>
</evidence>
<evidence type="ECO:0000256" key="5">
    <source>
        <dbReference type="ARBA" id="ARBA00023288"/>
    </source>
</evidence>
<evidence type="ECO:0000256" key="1">
    <source>
        <dbReference type="ARBA" id="ARBA00022729"/>
    </source>
</evidence>
<keyword evidence="1 6" id="KW-0732">Signal</keyword>
<dbReference type="InterPro" id="IPR014524">
    <property type="entry name" value="BamC"/>
</dbReference>
<dbReference type="Gene3D" id="3.30.530.50">
    <property type="match status" value="1"/>
</dbReference>
<keyword evidence="3 6" id="KW-0564">Palmitate</keyword>
<evidence type="ECO:0000313" key="8">
    <source>
        <dbReference type="Proteomes" id="UP001595897"/>
    </source>
</evidence>
<dbReference type="RefSeq" id="WP_382406065.1">
    <property type="nucleotide sequence ID" value="NZ_JBHSGU010000002.1"/>
</dbReference>
<keyword evidence="2 6" id="KW-0472">Membrane</keyword>
<proteinExistence type="inferred from homology"/>
<reference evidence="8" key="1">
    <citation type="journal article" date="2019" name="Int. J. Syst. Evol. Microbiol.">
        <title>The Global Catalogue of Microorganisms (GCM) 10K type strain sequencing project: providing services to taxonomists for standard genome sequencing and annotation.</title>
        <authorList>
            <consortium name="The Broad Institute Genomics Platform"/>
            <consortium name="The Broad Institute Genome Sequencing Center for Infectious Disease"/>
            <person name="Wu L."/>
            <person name="Ma J."/>
        </authorList>
    </citation>
    <scope>NUCLEOTIDE SEQUENCE [LARGE SCALE GENOMIC DNA]</scope>
    <source>
        <strain evidence="8">KACC 12507</strain>
    </source>
</reference>
<keyword evidence="4 6" id="KW-0998">Cell outer membrane</keyword>
<comment type="caution">
    <text evidence="7">The sequence shown here is derived from an EMBL/GenBank/DDBJ whole genome shotgun (WGS) entry which is preliminary data.</text>
</comment>
<protein>
    <recommendedName>
        <fullName evidence="6">Outer membrane protein assembly factor BamC</fullName>
    </recommendedName>
</protein>
<comment type="function">
    <text evidence="6">Part of the outer membrane protein assembly complex, which is involved in assembly and insertion of beta-barrel proteins into the outer membrane.</text>
</comment>
<accession>A0ABV9LSR2</accession>
<comment type="subunit">
    <text evidence="6">Part of the Bam complex.</text>
</comment>
<dbReference type="Proteomes" id="UP001595897">
    <property type="component" value="Unassembled WGS sequence"/>
</dbReference>
<sequence>MKKTILLSILAVAVTAGCTSSETRKRASGNFDYLEVTEAQMLKVPDDLKRPPLSNRYELPEAQSPHKILGSDVLIDSPRLVLPLVNGSHVEEGSEKATVLFDQIDDSKPLDTTIWDTVLGYLEVNNIAVESFDRENNTLVTDWVISRKNIDSSWYEFNEEVTEQARKFKLTVDVAPHGRTAKLNVENVAFVDENGDSQLANISPFELRENEVNFLNYIIQEYDFGIRLAQNERIALIRDGFQSELGFNPDGDAAFVVDAAYENAWPRLLLVLRKMGFDVIDLDQSSGLMFLKYNGEDRPWYSGIFSDEKLDLDKVNYRLLVQAVGDKTAVTFKDSDNKAFEVKQATNLFTVFSEYMAEENLDI</sequence>
<dbReference type="PROSITE" id="PS51257">
    <property type="entry name" value="PROKAR_LIPOPROTEIN"/>
    <property type="match status" value="1"/>
</dbReference>
<organism evidence="7 8">
    <name type="scientific">Glaciecola siphonariae</name>
    <dbReference type="NCBI Taxonomy" id="521012"/>
    <lineage>
        <taxon>Bacteria</taxon>
        <taxon>Pseudomonadati</taxon>
        <taxon>Pseudomonadota</taxon>
        <taxon>Gammaproteobacteria</taxon>
        <taxon>Alteromonadales</taxon>
        <taxon>Alteromonadaceae</taxon>
        <taxon>Glaciecola</taxon>
    </lineage>
</organism>
<dbReference type="Gene3D" id="3.30.310.170">
    <property type="entry name" value="Outer membrane protein assembly factor BamC"/>
    <property type="match status" value="1"/>
</dbReference>
<dbReference type="Pfam" id="PF06804">
    <property type="entry name" value="Lipoprotein_18"/>
    <property type="match status" value="1"/>
</dbReference>
<dbReference type="InterPro" id="IPR010653">
    <property type="entry name" value="NlpB/DapX"/>
</dbReference>
<comment type="subcellular location">
    <subcellularLocation>
        <location evidence="6">Cell outer membrane</location>
        <topology evidence="6">Lipid-anchor</topology>
    </subcellularLocation>
</comment>
<gene>
    <name evidence="6 7" type="primary">bamC</name>
    <name evidence="7" type="ORF">ACFO4O_03970</name>
</gene>
<keyword evidence="8" id="KW-1185">Reference proteome</keyword>
<evidence type="ECO:0000313" key="7">
    <source>
        <dbReference type="EMBL" id="MFC4699315.1"/>
    </source>
</evidence>
<dbReference type="HAMAP" id="MF_00924">
    <property type="entry name" value="OM_assembly_BamC"/>
    <property type="match status" value="1"/>
</dbReference>
<comment type="similarity">
    <text evidence="6">Belongs to the BamC family.</text>
</comment>
<dbReference type="EMBL" id="JBHSGU010000002">
    <property type="protein sequence ID" value="MFC4699315.1"/>
    <property type="molecule type" value="Genomic_DNA"/>
</dbReference>
<keyword evidence="5 6" id="KW-0449">Lipoprotein</keyword>